<organism evidence="3 4">
    <name type="scientific">Halochromatium salexigens</name>
    <name type="common">Chromatium salexigens</name>
    <dbReference type="NCBI Taxonomy" id="49447"/>
    <lineage>
        <taxon>Bacteria</taxon>
        <taxon>Pseudomonadati</taxon>
        <taxon>Pseudomonadota</taxon>
        <taxon>Gammaproteobacteria</taxon>
        <taxon>Chromatiales</taxon>
        <taxon>Chromatiaceae</taxon>
        <taxon>Halochromatium</taxon>
    </lineage>
</organism>
<comment type="caution">
    <text evidence="3">The sequence shown here is derived from an EMBL/GenBank/DDBJ whole genome shotgun (WGS) entry which is preliminary data.</text>
</comment>
<name>A0AAJ0UCT7_HALSE</name>
<feature type="chain" id="PRO_5042563959" description="Ice-binding protein C-terminal domain-containing protein" evidence="1">
    <location>
        <begin position="28"/>
        <end position="263"/>
    </location>
</feature>
<reference evidence="3" key="1">
    <citation type="submission" date="2017-05" db="EMBL/GenBank/DDBJ databases">
        <authorList>
            <person name="Imhoff J.F."/>
            <person name="Rahn T."/>
            <person name="Kuenzel S."/>
            <person name="Neulinger S.C."/>
        </authorList>
    </citation>
    <scope>NUCLEOTIDE SEQUENCE</scope>
    <source>
        <strain evidence="3">DSM 4395</strain>
    </source>
</reference>
<dbReference type="InterPro" id="IPR013424">
    <property type="entry name" value="Ice-binding_C"/>
</dbReference>
<dbReference type="AlphaFoldDB" id="A0AAJ0UCT7"/>
<evidence type="ECO:0000256" key="1">
    <source>
        <dbReference type="SAM" id="SignalP"/>
    </source>
</evidence>
<gene>
    <name evidence="3" type="ORF">CCR82_00530</name>
</gene>
<dbReference type="Proteomes" id="UP001296967">
    <property type="component" value="Unassembled WGS sequence"/>
</dbReference>
<dbReference type="EMBL" id="NHSF01000005">
    <property type="protein sequence ID" value="MBK5929063.1"/>
    <property type="molecule type" value="Genomic_DNA"/>
</dbReference>
<keyword evidence="1" id="KW-0732">Signal</keyword>
<proteinExistence type="predicted"/>
<dbReference type="Pfam" id="PF07589">
    <property type="entry name" value="PEP-CTERM"/>
    <property type="match status" value="1"/>
</dbReference>
<keyword evidence="4" id="KW-1185">Reference proteome</keyword>
<evidence type="ECO:0000259" key="2">
    <source>
        <dbReference type="Pfam" id="PF07589"/>
    </source>
</evidence>
<protein>
    <recommendedName>
        <fullName evidence="2">Ice-binding protein C-terminal domain-containing protein</fullName>
    </recommendedName>
</protein>
<dbReference type="NCBIfam" id="TIGR02595">
    <property type="entry name" value="PEP_CTERM"/>
    <property type="match status" value="1"/>
</dbReference>
<dbReference type="RefSeq" id="WP_201243254.1">
    <property type="nucleotide sequence ID" value="NZ_NHSF01000005.1"/>
</dbReference>
<reference evidence="3" key="2">
    <citation type="journal article" date="2020" name="Microorganisms">
        <title>Osmotic Adaptation and Compatible Solute Biosynthesis of Phototrophic Bacteria as Revealed from Genome Analyses.</title>
        <authorList>
            <person name="Imhoff J.F."/>
            <person name="Rahn T."/>
            <person name="Kunzel S."/>
            <person name="Keller A."/>
            <person name="Neulinger S.C."/>
        </authorList>
    </citation>
    <scope>NUCLEOTIDE SEQUENCE</scope>
    <source>
        <strain evidence="3">DSM 4395</strain>
    </source>
</reference>
<evidence type="ECO:0000313" key="3">
    <source>
        <dbReference type="EMBL" id="MBK5929063.1"/>
    </source>
</evidence>
<evidence type="ECO:0000313" key="4">
    <source>
        <dbReference type="Proteomes" id="UP001296967"/>
    </source>
</evidence>
<accession>A0AAJ0UCT7</accession>
<sequence>MFRFAILVSLTIVAAAVPLLASAPASALPTTTYDNRTAWESALVGGASQWTEDFNSITADVLLGDPYGPYDTGLISVSAPGTGAHGTIYGQRIDAPPVDFGGYYAIDGTTYLLPRIGQSPDTDPAGGHKARIEFASGVSAFGFDHSFWGHLIPFSSPPAFGNLDIELYSGATLLESVALPRLPVGDRGFFGLTTDPAASITGLLIQTPAGWESSGTNFAIDNVSGGATATPAPPTNPIPEPSSLALLGLGALGLLARRRRRDV</sequence>
<feature type="signal peptide" evidence="1">
    <location>
        <begin position="1"/>
        <end position="27"/>
    </location>
</feature>
<feature type="domain" description="Ice-binding protein C-terminal" evidence="2">
    <location>
        <begin position="237"/>
        <end position="260"/>
    </location>
</feature>